<dbReference type="GO" id="GO:0032433">
    <property type="term" value="C:filopodium tip"/>
    <property type="evidence" value="ECO:0007669"/>
    <property type="project" value="TreeGrafter"/>
</dbReference>
<dbReference type="GO" id="GO:0030833">
    <property type="term" value="P:regulation of actin filament polymerization"/>
    <property type="evidence" value="ECO:0007669"/>
    <property type="project" value="TreeGrafter"/>
</dbReference>
<dbReference type="OrthoDB" id="48130at2759"/>
<dbReference type="InterPro" id="IPR039169">
    <property type="entry name" value="Abitram"/>
</dbReference>
<dbReference type="SUPFAM" id="SSF51230">
    <property type="entry name" value="Single hybrid motif"/>
    <property type="match status" value="1"/>
</dbReference>
<dbReference type="Proteomes" id="UP000005203">
    <property type="component" value="Linkage group LG6"/>
</dbReference>
<dbReference type="GO" id="GO:0003785">
    <property type="term" value="F:actin monomer binding"/>
    <property type="evidence" value="ECO:0007669"/>
    <property type="project" value="TreeGrafter"/>
</dbReference>
<dbReference type="InterPro" id="IPR033753">
    <property type="entry name" value="GCV_H/Fam206"/>
</dbReference>
<evidence type="ECO:0000256" key="4">
    <source>
        <dbReference type="SAM" id="MobiDB-lite"/>
    </source>
</evidence>
<organism evidence="5">
    <name type="scientific">Apis mellifera</name>
    <name type="common">Honeybee</name>
    <dbReference type="NCBI Taxonomy" id="7460"/>
    <lineage>
        <taxon>Eukaryota</taxon>
        <taxon>Metazoa</taxon>
        <taxon>Ecdysozoa</taxon>
        <taxon>Arthropoda</taxon>
        <taxon>Hexapoda</taxon>
        <taxon>Insecta</taxon>
        <taxon>Pterygota</taxon>
        <taxon>Neoptera</taxon>
        <taxon>Endopterygota</taxon>
        <taxon>Hymenoptera</taxon>
        <taxon>Apocrita</taxon>
        <taxon>Aculeata</taxon>
        <taxon>Apoidea</taxon>
        <taxon>Anthophila</taxon>
        <taxon>Apidae</taxon>
        <taxon>Apis</taxon>
    </lineage>
</organism>
<accession>A0A8B6YX64</accession>
<dbReference type="GeneID" id="102655238"/>
<proteinExistence type="inferred from homology"/>
<dbReference type="Pfam" id="PF01597">
    <property type="entry name" value="GCV_H"/>
    <property type="match status" value="1"/>
</dbReference>
<dbReference type="EnsemblMetazoa" id="XM_006562482">
    <property type="protein sequence ID" value="XP_006562545"/>
    <property type="gene ID" value="LOC102655238"/>
</dbReference>
<sequence>MNIDSDNSEPVKKKTKSNNIKNDSFCVSKDKNYIDKNSEYLEKEELTDNEDNEENTLSNKNDDDDTLFPFPPDYDVTDMLEGIKYHGLFPTVTDRYFTAYYKLNVQSPADDICILIHSNRICMLTLAPSHTILQGDKYITKVNFKVSNKLDRVLNKVSGKSKHGAQPLQMNSNICIITCSNEKTYIIKCCIIGKLVEVNEALIENPKLLLEPPHKGGYIAIILPNIKLLDKIKESLLTQEQYNLKILEQKVTLNHLEISQVCTTKTLLNNDLKIVNKETQTHCNKDQIILSNVS</sequence>
<protein>
    <recommendedName>
        <fullName evidence="2">Protein Abitram</fullName>
    </recommendedName>
    <alternativeName>
        <fullName evidence="3">Actin-binding transcription modulator</fullName>
    </alternativeName>
</protein>
<dbReference type="GO" id="GO:0030027">
    <property type="term" value="C:lamellipodium"/>
    <property type="evidence" value="ECO:0007669"/>
    <property type="project" value="TreeGrafter"/>
</dbReference>
<dbReference type="KEGG" id="ame:102655238"/>
<evidence type="ECO:0000256" key="2">
    <source>
        <dbReference type="ARBA" id="ARBA00019325"/>
    </source>
</evidence>
<evidence type="ECO:0000313" key="6">
    <source>
        <dbReference type="Proteomes" id="UP000005203"/>
    </source>
</evidence>
<evidence type="ECO:0000256" key="3">
    <source>
        <dbReference type="ARBA" id="ARBA00030463"/>
    </source>
</evidence>
<dbReference type="PANTHER" id="PTHR13651:SF0">
    <property type="entry name" value="PROTEIN ABITRAM"/>
    <property type="match status" value="1"/>
</dbReference>
<dbReference type="GO" id="GO:0048813">
    <property type="term" value="P:dendrite morphogenesis"/>
    <property type="evidence" value="ECO:0007669"/>
    <property type="project" value="TreeGrafter"/>
</dbReference>
<dbReference type="GO" id="GO:0005634">
    <property type="term" value="C:nucleus"/>
    <property type="evidence" value="ECO:0007669"/>
    <property type="project" value="TreeGrafter"/>
</dbReference>
<gene>
    <name evidence="7" type="primary">LOC102655238</name>
</gene>
<evidence type="ECO:0000313" key="5">
    <source>
        <dbReference type="EnsemblMetazoa" id="XP_006562545"/>
    </source>
</evidence>
<keyword evidence="6" id="KW-1185">Reference proteome</keyword>
<evidence type="ECO:0000313" key="7">
    <source>
        <dbReference type="RefSeq" id="XP_006562545.3"/>
    </source>
</evidence>
<dbReference type="RefSeq" id="XP_006562545.3">
    <property type="nucleotide sequence ID" value="XM_006562482.3"/>
</dbReference>
<evidence type="ECO:0000256" key="1">
    <source>
        <dbReference type="ARBA" id="ARBA00010764"/>
    </source>
</evidence>
<reference evidence="7" key="2">
    <citation type="submission" date="2025-04" db="UniProtKB">
        <authorList>
            <consortium name="RefSeq"/>
        </authorList>
    </citation>
    <scope>IDENTIFICATION</scope>
    <source>
        <strain evidence="7">DH4</strain>
        <tissue evidence="7">Whole body</tissue>
    </source>
</reference>
<comment type="similarity">
    <text evidence="1">Belongs to the ABITRAM family.</text>
</comment>
<feature type="region of interest" description="Disordered" evidence="4">
    <location>
        <begin position="40"/>
        <end position="68"/>
    </location>
</feature>
<reference evidence="5" key="1">
    <citation type="submission" date="2021-01" db="UniProtKB">
        <authorList>
            <consortium name="EnsemblMetazoa"/>
        </authorList>
    </citation>
    <scope>IDENTIFICATION</scope>
    <source>
        <strain evidence="5">DH4</strain>
    </source>
</reference>
<feature type="region of interest" description="Disordered" evidence="4">
    <location>
        <begin position="1"/>
        <end position="24"/>
    </location>
</feature>
<dbReference type="Gene3D" id="2.40.50.100">
    <property type="match status" value="1"/>
</dbReference>
<dbReference type="PANTHER" id="PTHR13651">
    <property type="entry name" value="PROTEIN ABITRAM"/>
    <property type="match status" value="1"/>
</dbReference>
<accession>A0A7M7GQS3</accession>
<dbReference type="InterPro" id="IPR011053">
    <property type="entry name" value="Single_hybrid_motif"/>
</dbReference>
<dbReference type="GO" id="GO:0051015">
    <property type="term" value="F:actin filament binding"/>
    <property type="evidence" value="ECO:0007669"/>
    <property type="project" value="TreeGrafter"/>
</dbReference>
<name>A0A7M7GQS3_APIME</name>
<dbReference type="GO" id="GO:0051489">
    <property type="term" value="P:regulation of filopodium assembly"/>
    <property type="evidence" value="ECO:0007669"/>
    <property type="project" value="TreeGrafter"/>
</dbReference>
<dbReference type="AlphaFoldDB" id="A0A7M7GQS3"/>
<dbReference type="GO" id="GO:0030425">
    <property type="term" value="C:dendrite"/>
    <property type="evidence" value="ECO:0007669"/>
    <property type="project" value="TreeGrafter"/>
</dbReference>